<name>A0A9P5YQ23_9AGAR</name>
<comment type="caution">
    <text evidence="2">The sequence shown here is derived from an EMBL/GenBank/DDBJ whole genome shotgun (WGS) entry which is preliminary data.</text>
</comment>
<reference evidence="2" key="1">
    <citation type="submission" date="2020-11" db="EMBL/GenBank/DDBJ databases">
        <authorList>
            <consortium name="DOE Joint Genome Institute"/>
            <person name="Ahrendt S."/>
            <person name="Riley R."/>
            <person name="Andreopoulos W."/>
            <person name="Labutti K."/>
            <person name="Pangilinan J."/>
            <person name="Ruiz-Duenas F.J."/>
            <person name="Barrasa J.M."/>
            <person name="Sanchez-Garcia M."/>
            <person name="Camarero S."/>
            <person name="Miyauchi S."/>
            <person name="Serrano A."/>
            <person name="Linde D."/>
            <person name="Babiker R."/>
            <person name="Drula E."/>
            <person name="Ayuso-Fernandez I."/>
            <person name="Pacheco R."/>
            <person name="Padilla G."/>
            <person name="Ferreira P."/>
            <person name="Barriuso J."/>
            <person name="Kellner H."/>
            <person name="Castanera R."/>
            <person name="Alfaro M."/>
            <person name="Ramirez L."/>
            <person name="Pisabarro A.G."/>
            <person name="Kuo A."/>
            <person name="Tritt A."/>
            <person name="Lipzen A."/>
            <person name="He G."/>
            <person name="Yan M."/>
            <person name="Ng V."/>
            <person name="Cullen D."/>
            <person name="Martin F."/>
            <person name="Rosso M.-N."/>
            <person name="Henrissat B."/>
            <person name="Hibbett D."/>
            <person name="Martinez A.T."/>
            <person name="Grigoriev I.V."/>
        </authorList>
    </citation>
    <scope>NUCLEOTIDE SEQUENCE</scope>
    <source>
        <strain evidence="2">CIRM-BRFM 674</strain>
    </source>
</reference>
<dbReference type="Proteomes" id="UP000807469">
    <property type="component" value="Unassembled WGS sequence"/>
</dbReference>
<dbReference type="AlphaFoldDB" id="A0A9P5YQ23"/>
<sequence length="122" mass="13884">MQNPGVCKEFCDARFVLKYRLRQRKRRSGFRDGNGSPGDPSVTRARPSPLAPLAATARPKLQLQALDDARRSSKVDAVRRSTPSRAREERERKRDKRERAGGTRRAVRSARSLNNSESRRLP</sequence>
<keyword evidence="3" id="KW-1185">Reference proteome</keyword>
<protein>
    <submittedName>
        <fullName evidence="2">Uncharacterized protein</fullName>
    </submittedName>
</protein>
<feature type="compositionally biased region" description="Low complexity" evidence="1">
    <location>
        <begin position="43"/>
        <end position="59"/>
    </location>
</feature>
<proteinExistence type="predicted"/>
<organism evidence="2 3">
    <name type="scientific">Pholiota conissans</name>
    <dbReference type="NCBI Taxonomy" id="109636"/>
    <lineage>
        <taxon>Eukaryota</taxon>
        <taxon>Fungi</taxon>
        <taxon>Dikarya</taxon>
        <taxon>Basidiomycota</taxon>
        <taxon>Agaricomycotina</taxon>
        <taxon>Agaricomycetes</taxon>
        <taxon>Agaricomycetidae</taxon>
        <taxon>Agaricales</taxon>
        <taxon>Agaricineae</taxon>
        <taxon>Strophariaceae</taxon>
        <taxon>Pholiota</taxon>
    </lineage>
</organism>
<accession>A0A9P5YQ23</accession>
<feature type="compositionally biased region" description="Basic and acidic residues" evidence="1">
    <location>
        <begin position="67"/>
        <end position="101"/>
    </location>
</feature>
<evidence type="ECO:0000313" key="2">
    <source>
        <dbReference type="EMBL" id="KAF9471605.1"/>
    </source>
</evidence>
<feature type="region of interest" description="Disordered" evidence="1">
    <location>
        <begin position="22"/>
        <end position="122"/>
    </location>
</feature>
<dbReference type="EMBL" id="MU155654">
    <property type="protein sequence ID" value="KAF9471605.1"/>
    <property type="molecule type" value="Genomic_DNA"/>
</dbReference>
<gene>
    <name evidence="2" type="ORF">BDN70DRAFT_975651</name>
</gene>
<evidence type="ECO:0000313" key="3">
    <source>
        <dbReference type="Proteomes" id="UP000807469"/>
    </source>
</evidence>
<evidence type="ECO:0000256" key="1">
    <source>
        <dbReference type="SAM" id="MobiDB-lite"/>
    </source>
</evidence>